<sequence>MCRSLEITLVSANGIKKVKHISKMDVYVVATVSGDPQSLQKTPVHKDGGSNPTWNFTMKFTIDESLAQLDHLMLIFQLRCCRHVRADKDIGEANVSVKELLDHAGDDMSTKYVTYEVKKPSGKPKGKLNFSFKFGERSHPGAAPQVCSPVTAYPIHTVYGSPYAPPSVAAPYPETTAVEFYPPVGFPNTADGYHSNGGHSSKPPQGYPPPEPENGYSPVKHELPDQQPTKNDDISLETLGAAIAMILMGDKVSDAAVVSSDHDRVYNSHGLDS</sequence>
<dbReference type="PANTHER" id="PTHR32246:SF129">
    <property type="entry name" value="PROTEIN SRC2-LIKE"/>
    <property type="match status" value="1"/>
</dbReference>
<dbReference type="SUPFAM" id="SSF49562">
    <property type="entry name" value="C2 domain (Calcium/lipid-binding domain, CaLB)"/>
    <property type="match status" value="1"/>
</dbReference>
<dbReference type="InterPro" id="IPR035892">
    <property type="entry name" value="C2_domain_sf"/>
</dbReference>
<organism evidence="3 4">
    <name type="scientific">Vitis vinifera</name>
    <name type="common">Grape</name>
    <dbReference type="NCBI Taxonomy" id="29760"/>
    <lineage>
        <taxon>Eukaryota</taxon>
        <taxon>Viridiplantae</taxon>
        <taxon>Streptophyta</taxon>
        <taxon>Embryophyta</taxon>
        <taxon>Tracheophyta</taxon>
        <taxon>Spermatophyta</taxon>
        <taxon>Magnoliopsida</taxon>
        <taxon>eudicotyledons</taxon>
        <taxon>Gunneridae</taxon>
        <taxon>Pentapetalae</taxon>
        <taxon>rosids</taxon>
        <taxon>Vitales</taxon>
        <taxon>Vitaceae</taxon>
        <taxon>Viteae</taxon>
        <taxon>Vitis</taxon>
    </lineage>
</organism>
<dbReference type="Pfam" id="PF00168">
    <property type="entry name" value="C2"/>
    <property type="match status" value="1"/>
</dbReference>
<evidence type="ECO:0000259" key="2">
    <source>
        <dbReference type="PROSITE" id="PS50004"/>
    </source>
</evidence>
<feature type="domain" description="C2" evidence="2">
    <location>
        <begin position="1"/>
        <end position="110"/>
    </location>
</feature>
<dbReference type="AlphaFoldDB" id="A0A438F3N6"/>
<accession>A0A438F3N6</accession>
<feature type="region of interest" description="Disordered" evidence="1">
    <location>
        <begin position="189"/>
        <end position="232"/>
    </location>
</feature>
<dbReference type="Gene3D" id="2.60.40.150">
    <property type="entry name" value="C2 domain"/>
    <property type="match status" value="1"/>
</dbReference>
<dbReference type="Proteomes" id="UP000288805">
    <property type="component" value="Unassembled WGS sequence"/>
</dbReference>
<dbReference type="SMART" id="SM00239">
    <property type="entry name" value="C2"/>
    <property type="match status" value="1"/>
</dbReference>
<reference evidence="3 4" key="1">
    <citation type="journal article" date="2018" name="PLoS Genet.">
        <title>Population sequencing reveals clonal diversity and ancestral inbreeding in the grapevine cultivar Chardonnay.</title>
        <authorList>
            <person name="Roach M.J."/>
            <person name="Johnson D.L."/>
            <person name="Bohlmann J."/>
            <person name="van Vuuren H.J."/>
            <person name="Jones S.J."/>
            <person name="Pretorius I.S."/>
            <person name="Schmidt S.A."/>
            <person name="Borneman A.R."/>
        </authorList>
    </citation>
    <scope>NUCLEOTIDE SEQUENCE [LARGE SCALE GENOMIC DNA]</scope>
    <source>
        <strain evidence="4">cv. Chardonnay</strain>
        <tissue evidence="3">Leaf</tissue>
    </source>
</reference>
<name>A0A438F3N6_VITVI</name>
<proteinExistence type="predicted"/>
<dbReference type="EMBL" id="QGNW01001126">
    <property type="protein sequence ID" value="RVW54581.1"/>
    <property type="molecule type" value="Genomic_DNA"/>
</dbReference>
<protein>
    <submittedName>
        <fullName evidence="3">Protein SRC2-like</fullName>
    </submittedName>
</protein>
<dbReference type="InterPro" id="IPR044750">
    <property type="entry name" value="C2_SRC2/BAP"/>
</dbReference>
<gene>
    <name evidence="3" type="primary">SRC2_10</name>
    <name evidence="3" type="ORF">CK203_071415</name>
</gene>
<comment type="caution">
    <text evidence="3">The sequence shown here is derived from an EMBL/GenBank/DDBJ whole genome shotgun (WGS) entry which is preliminary data.</text>
</comment>
<dbReference type="GO" id="GO:0006952">
    <property type="term" value="P:defense response"/>
    <property type="evidence" value="ECO:0007669"/>
    <property type="project" value="InterPro"/>
</dbReference>
<dbReference type="PROSITE" id="PS50004">
    <property type="entry name" value="C2"/>
    <property type="match status" value="1"/>
</dbReference>
<dbReference type="PANTHER" id="PTHR32246">
    <property type="entry name" value="INGRESSION PROTEIN FIC1"/>
    <property type="match status" value="1"/>
</dbReference>
<evidence type="ECO:0000256" key="1">
    <source>
        <dbReference type="SAM" id="MobiDB-lite"/>
    </source>
</evidence>
<dbReference type="CDD" id="cd04051">
    <property type="entry name" value="C2_SRC2_like"/>
    <property type="match status" value="1"/>
</dbReference>
<dbReference type="InterPro" id="IPR000008">
    <property type="entry name" value="C2_dom"/>
</dbReference>
<evidence type="ECO:0000313" key="4">
    <source>
        <dbReference type="Proteomes" id="UP000288805"/>
    </source>
</evidence>
<evidence type="ECO:0000313" key="3">
    <source>
        <dbReference type="EMBL" id="RVW54581.1"/>
    </source>
</evidence>